<evidence type="ECO:0000313" key="2">
    <source>
        <dbReference type="EMBL" id="SOD99238.1"/>
    </source>
</evidence>
<accession>A0A286GUN0</accession>
<dbReference type="Pfam" id="PF12706">
    <property type="entry name" value="Lactamase_B_2"/>
    <property type="match status" value="1"/>
</dbReference>
<dbReference type="EMBL" id="OCNH01000009">
    <property type="protein sequence ID" value="SOD99238.1"/>
    <property type="molecule type" value="Genomic_DNA"/>
</dbReference>
<protein>
    <submittedName>
        <fullName evidence="2">L-ascorbate metabolism protein UlaG, beta-lactamase superfamily</fullName>
    </submittedName>
</protein>
<gene>
    <name evidence="2" type="ORF">SAMN06269250_6327</name>
</gene>
<dbReference type="InterPro" id="IPR036866">
    <property type="entry name" value="RibonucZ/Hydroxyglut_hydro"/>
</dbReference>
<evidence type="ECO:0000259" key="1">
    <source>
        <dbReference type="Pfam" id="PF12706"/>
    </source>
</evidence>
<feature type="domain" description="Metallo-beta-lactamase" evidence="1">
    <location>
        <begin position="20"/>
        <end position="205"/>
    </location>
</feature>
<keyword evidence="3" id="KW-1185">Reference proteome</keyword>
<dbReference type="PANTHER" id="PTHR43546:SF3">
    <property type="entry name" value="UPF0173 METAL-DEPENDENT HYDROLASE MJ1163"/>
    <property type="match status" value="1"/>
</dbReference>
<sequence length="248" mass="27676">MLIQRLSWAGIKIESDGQLLLIDPVETFQGRGVSVGPANPYLFSGSIKADTILLTHLHSDHYDSEVIKKTLRVRGQVFSSDQIVDELLSDGLETTGIALDESQQIGPFTITPVFAMDGIGDKQVSWVVEDREHRILHGGDTMWHTQLWSIAKKFGHFDAVFLPINAPVLNFPELSFGPVPLTMTPLQALAATRILNADVLVPIHYGFHQPGVYEQYPDMLSELNEQSKKQDVPFKLIEEGEYLTIPKN</sequence>
<dbReference type="SUPFAM" id="SSF56281">
    <property type="entry name" value="Metallo-hydrolase/oxidoreductase"/>
    <property type="match status" value="1"/>
</dbReference>
<organism evidence="2 3">
    <name type="scientific">Spirosoma fluviale</name>
    <dbReference type="NCBI Taxonomy" id="1597977"/>
    <lineage>
        <taxon>Bacteria</taxon>
        <taxon>Pseudomonadati</taxon>
        <taxon>Bacteroidota</taxon>
        <taxon>Cytophagia</taxon>
        <taxon>Cytophagales</taxon>
        <taxon>Cytophagaceae</taxon>
        <taxon>Spirosoma</taxon>
    </lineage>
</organism>
<reference evidence="3" key="1">
    <citation type="submission" date="2017-09" db="EMBL/GenBank/DDBJ databases">
        <authorList>
            <person name="Varghese N."/>
            <person name="Submissions S."/>
        </authorList>
    </citation>
    <scope>NUCLEOTIDE SEQUENCE [LARGE SCALE GENOMIC DNA]</scope>
    <source>
        <strain evidence="3">DSM 29961</strain>
    </source>
</reference>
<dbReference type="AlphaFoldDB" id="A0A286GUN0"/>
<dbReference type="InterPro" id="IPR050114">
    <property type="entry name" value="UPF0173_UPF0282_UlaG_hydrolase"/>
</dbReference>
<dbReference type="Proteomes" id="UP000219452">
    <property type="component" value="Unassembled WGS sequence"/>
</dbReference>
<dbReference type="PANTHER" id="PTHR43546">
    <property type="entry name" value="UPF0173 METAL-DEPENDENT HYDROLASE MJ1163-RELATED"/>
    <property type="match status" value="1"/>
</dbReference>
<dbReference type="InterPro" id="IPR001279">
    <property type="entry name" value="Metallo-B-lactamas"/>
</dbReference>
<dbReference type="Gene3D" id="3.60.15.10">
    <property type="entry name" value="Ribonuclease Z/Hydroxyacylglutathione hydrolase-like"/>
    <property type="match status" value="1"/>
</dbReference>
<evidence type="ECO:0000313" key="3">
    <source>
        <dbReference type="Proteomes" id="UP000219452"/>
    </source>
</evidence>
<name>A0A286GUN0_9BACT</name>
<proteinExistence type="predicted"/>